<feature type="region of interest" description="Disordered" evidence="1">
    <location>
        <begin position="98"/>
        <end position="121"/>
    </location>
</feature>
<dbReference type="AlphaFoldDB" id="M7ZSY2"/>
<name>M7ZSY2_TRIUA</name>
<organism evidence="2">
    <name type="scientific">Triticum urartu</name>
    <name type="common">Red wild einkorn</name>
    <name type="synonym">Crithodium urartu</name>
    <dbReference type="NCBI Taxonomy" id="4572"/>
    <lineage>
        <taxon>Eukaryota</taxon>
        <taxon>Viridiplantae</taxon>
        <taxon>Streptophyta</taxon>
        <taxon>Embryophyta</taxon>
        <taxon>Tracheophyta</taxon>
        <taxon>Spermatophyta</taxon>
        <taxon>Magnoliopsida</taxon>
        <taxon>Liliopsida</taxon>
        <taxon>Poales</taxon>
        <taxon>Poaceae</taxon>
        <taxon>BOP clade</taxon>
        <taxon>Pooideae</taxon>
        <taxon>Triticodae</taxon>
        <taxon>Triticeae</taxon>
        <taxon>Triticinae</taxon>
        <taxon>Triticum</taxon>
    </lineage>
</organism>
<protein>
    <submittedName>
        <fullName evidence="2">Uncharacterized protein</fullName>
    </submittedName>
</protein>
<accession>M7ZSY2</accession>
<feature type="region of interest" description="Disordered" evidence="1">
    <location>
        <begin position="11"/>
        <end position="78"/>
    </location>
</feature>
<reference evidence="2" key="1">
    <citation type="journal article" date="2013" name="Nature">
        <title>Draft genome of the wheat A-genome progenitor Triticum urartu.</title>
        <authorList>
            <person name="Ling H.Q."/>
            <person name="Zhao S."/>
            <person name="Liu D."/>
            <person name="Wang J."/>
            <person name="Sun H."/>
            <person name="Zhang C."/>
            <person name="Fan H."/>
            <person name="Li D."/>
            <person name="Dong L."/>
            <person name="Tao Y."/>
            <person name="Gao C."/>
            <person name="Wu H."/>
            <person name="Li Y."/>
            <person name="Cui Y."/>
            <person name="Guo X."/>
            <person name="Zheng S."/>
            <person name="Wang B."/>
            <person name="Yu K."/>
            <person name="Liang Q."/>
            <person name="Yang W."/>
            <person name="Lou X."/>
            <person name="Chen J."/>
            <person name="Feng M."/>
            <person name="Jian J."/>
            <person name="Zhang X."/>
            <person name="Luo G."/>
            <person name="Jiang Y."/>
            <person name="Liu J."/>
            <person name="Wang Z."/>
            <person name="Sha Y."/>
            <person name="Zhang B."/>
            <person name="Wu H."/>
            <person name="Tang D."/>
            <person name="Shen Q."/>
            <person name="Xue P."/>
            <person name="Zou S."/>
            <person name="Wang X."/>
            <person name="Liu X."/>
            <person name="Wang F."/>
            <person name="Yang Y."/>
            <person name="An X."/>
            <person name="Dong Z."/>
            <person name="Zhang K."/>
            <person name="Zhang X."/>
            <person name="Luo M.C."/>
            <person name="Dvorak J."/>
            <person name="Tong Y."/>
            <person name="Wang J."/>
            <person name="Yang H."/>
            <person name="Li Z."/>
            <person name="Wang D."/>
            <person name="Zhang A."/>
            <person name="Wang J."/>
        </authorList>
    </citation>
    <scope>NUCLEOTIDE SEQUENCE</scope>
</reference>
<dbReference type="EMBL" id="KD222830">
    <property type="protein sequence ID" value="EMS51204.1"/>
    <property type="molecule type" value="Genomic_DNA"/>
</dbReference>
<evidence type="ECO:0000256" key="1">
    <source>
        <dbReference type="SAM" id="MobiDB-lite"/>
    </source>
</evidence>
<proteinExistence type="predicted"/>
<gene>
    <name evidence="2" type="ORF">TRIUR3_30479</name>
</gene>
<feature type="compositionally biased region" description="Basic residues" evidence="1">
    <location>
        <begin position="66"/>
        <end position="78"/>
    </location>
</feature>
<feature type="compositionally biased region" description="Basic and acidic residues" evidence="1">
    <location>
        <begin position="27"/>
        <end position="37"/>
    </location>
</feature>
<evidence type="ECO:0000313" key="2">
    <source>
        <dbReference type="EMBL" id="EMS51204.1"/>
    </source>
</evidence>
<sequence>MEDVLMERILGDTEQGGIARTGSNQAQREHEEIERPHIGCTAGRRSHEDDPNDRWISTPEDGAAARVHRGGAGRGRRLRRRPELRLGFVEEAFMEAKGQGDGRNRSYGLPRRLAEAEGGDGSRNQMMWQWHLQDREATGKKTPSFV</sequence>